<dbReference type="InterPro" id="IPR008541">
    <property type="entry name" value="InvE_AD"/>
</dbReference>
<proteinExistence type="predicted"/>
<dbReference type="Pfam" id="PF05689">
    <property type="entry name" value="InvE_AD"/>
    <property type="match status" value="1"/>
</dbReference>
<feature type="compositionally biased region" description="Basic and acidic residues" evidence="1">
    <location>
        <begin position="204"/>
        <end position="224"/>
    </location>
</feature>
<name>A0A447PC75_SALET</name>
<accession>A0A447PC75</accession>
<dbReference type="Pfam" id="PF05688">
    <property type="entry name" value="BIg21"/>
    <property type="match status" value="1"/>
</dbReference>
<feature type="domain" description="Bacterial Immunoglobulin-like 21" evidence="2">
    <location>
        <begin position="126"/>
        <end position="188"/>
    </location>
</feature>
<dbReference type="InterPro" id="IPR008542">
    <property type="entry name" value="BIg21"/>
</dbReference>
<feature type="region of interest" description="Disordered" evidence="1">
    <location>
        <begin position="196"/>
        <end position="246"/>
    </location>
</feature>
<evidence type="ECO:0000256" key="1">
    <source>
        <dbReference type="SAM" id="MobiDB-lite"/>
    </source>
</evidence>
<organism evidence="4 5">
    <name type="scientific">Salmonella enterica I</name>
    <dbReference type="NCBI Taxonomy" id="59201"/>
    <lineage>
        <taxon>Bacteria</taxon>
        <taxon>Pseudomonadati</taxon>
        <taxon>Pseudomonadota</taxon>
        <taxon>Gammaproteobacteria</taxon>
        <taxon>Enterobacterales</taxon>
        <taxon>Enterobacteriaceae</taxon>
        <taxon>Salmonella</taxon>
    </lineage>
</organism>
<dbReference type="AlphaFoldDB" id="A0A447PC75"/>
<reference evidence="4 5" key="1">
    <citation type="submission" date="2018-12" db="EMBL/GenBank/DDBJ databases">
        <authorList>
            <consortium name="Pathogen Informatics"/>
        </authorList>
    </citation>
    <scope>NUCLEOTIDE SEQUENCE [LARGE SCALE GENOMIC DNA]</scope>
    <source>
        <strain evidence="4 5">NCTC8271</strain>
    </source>
</reference>
<evidence type="ECO:0000259" key="2">
    <source>
        <dbReference type="Pfam" id="PF05688"/>
    </source>
</evidence>
<evidence type="ECO:0000313" key="5">
    <source>
        <dbReference type="Proteomes" id="UP000273655"/>
    </source>
</evidence>
<dbReference type="EMBL" id="LR134148">
    <property type="protein sequence ID" value="VEA34377.1"/>
    <property type="molecule type" value="Genomic_DNA"/>
</dbReference>
<evidence type="ECO:0000313" key="4">
    <source>
        <dbReference type="EMBL" id="VEA34377.1"/>
    </source>
</evidence>
<sequence>MFYGPNTTKTVSPEACPKGYFPSVEQLDSLYSKYPNGAIKTAQGWPIIQSYWSGTNAGTLTPGVPSYDYYTVDLNDDAHRKVNNNSDSDRQYQICAATPQPLAGQITLTSTLATDSDIQAVKAKNSDSIPLVITTTDAAGNPVPYTPFSLIRDAGTARNTSYTFTGSTNMMLAPPTGSAQQFYYNGYTILRCHRRGRHGGSHADAGRRAGVKKRDNRSPDRHADGNLGAAGRVHHRDQPGQPAGQYVWSYAGNLPSPATTRSLSAAAV</sequence>
<dbReference type="Proteomes" id="UP000273655">
    <property type="component" value="Chromosome 1"/>
</dbReference>
<feature type="domain" description="InvasinE Adhesion" evidence="3">
    <location>
        <begin position="12"/>
        <end position="95"/>
    </location>
</feature>
<evidence type="ECO:0000259" key="3">
    <source>
        <dbReference type="Pfam" id="PF05689"/>
    </source>
</evidence>
<protein>
    <submittedName>
        <fullName evidence="4">Putative exported protein</fullName>
    </submittedName>
</protein>
<gene>
    <name evidence="4" type="primary">STY2760_6</name>
    <name evidence="4" type="ORF">NCTC8271_01739</name>
</gene>